<evidence type="ECO:0000256" key="1">
    <source>
        <dbReference type="SAM" id="MobiDB-lite"/>
    </source>
</evidence>
<dbReference type="Proteomes" id="UP001157126">
    <property type="component" value="Unassembled WGS sequence"/>
</dbReference>
<feature type="compositionally biased region" description="Basic and acidic residues" evidence="1">
    <location>
        <begin position="53"/>
        <end position="66"/>
    </location>
</feature>
<organism evidence="2 3">
    <name type="scientific">Mobilicoccus caccae</name>
    <dbReference type="NCBI Taxonomy" id="1859295"/>
    <lineage>
        <taxon>Bacteria</taxon>
        <taxon>Bacillati</taxon>
        <taxon>Actinomycetota</taxon>
        <taxon>Actinomycetes</taxon>
        <taxon>Micrococcales</taxon>
        <taxon>Dermatophilaceae</taxon>
        <taxon>Mobilicoccus</taxon>
    </lineage>
</organism>
<dbReference type="EMBL" id="BSUO01000001">
    <property type="protein sequence ID" value="GMA38909.1"/>
    <property type="molecule type" value="Genomic_DNA"/>
</dbReference>
<feature type="region of interest" description="Disordered" evidence="1">
    <location>
        <begin position="53"/>
        <end position="95"/>
    </location>
</feature>
<dbReference type="InterPro" id="IPR047681">
    <property type="entry name" value="PPA1309-like"/>
</dbReference>
<comment type="caution">
    <text evidence="2">The sequence shown here is derived from an EMBL/GenBank/DDBJ whole genome shotgun (WGS) entry which is preliminary data.</text>
</comment>
<gene>
    <name evidence="2" type="ORF">GCM10025883_09540</name>
</gene>
<evidence type="ECO:0000313" key="3">
    <source>
        <dbReference type="Proteomes" id="UP001157126"/>
    </source>
</evidence>
<protein>
    <submittedName>
        <fullName evidence="2">Uncharacterized protein</fullName>
    </submittedName>
</protein>
<accession>A0ABQ6IQB7</accession>
<dbReference type="NCBIfam" id="NF040618">
    <property type="entry name" value="PPA1309_fam"/>
    <property type="match status" value="1"/>
</dbReference>
<keyword evidence="3" id="KW-1185">Reference proteome</keyword>
<evidence type="ECO:0000313" key="2">
    <source>
        <dbReference type="EMBL" id="GMA38909.1"/>
    </source>
</evidence>
<dbReference type="RefSeq" id="WP_284302936.1">
    <property type="nucleotide sequence ID" value="NZ_BSUO01000001.1"/>
</dbReference>
<proteinExistence type="predicted"/>
<sequence length="200" mass="21421">MTEFIPVHPPLLSCAIEAEKYVAAAGWDQPIRLFALVDGAQFADAEPGLADHLREHDEHDRSDRPDGVGAADETEEDGPPAPGSSYVSVEQDDLPSHQDVEELLAQIAWPPQVDGVAVAVERIVLPPEAEQDLPDDPAAATQALLDHPDRADIRLLAAVLRDGERVCLVRQRAHDSDDQVASGEDIAPGLISALAATLQD</sequence>
<reference evidence="3" key="1">
    <citation type="journal article" date="2019" name="Int. J. Syst. Evol. Microbiol.">
        <title>The Global Catalogue of Microorganisms (GCM) 10K type strain sequencing project: providing services to taxonomists for standard genome sequencing and annotation.</title>
        <authorList>
            <consortium name="The Broad Institute Genomics Platform"/>
            <consortium name="The Broad Institute Genome Sequencing Center for Infectious Disease"/>
            <person name="Wu L."/>
            <person name="Ma J."/>
        </authorList>
    </citation>
    <scope>NUCLEOTIDE SEQUENCE [LARGE SCALE GENOMIC DNA]</scope>
    <source>
        <strain evidence="3">NBRC 113072</strain>
    </source>
</reference>
<name>A0ABQ6IQB7_9MICO</name>